<dbReference type="EMBL" id="AP008957">
    <property type="protein sequence ID" value="BAH35392.1"/>
    <property type="molecule type" value="Genomic_DNA"/>
</dbReference>
<dbReference type="KEGG" id="rer:RER_46840"/>
<evidence type="ECO:0000256" key="1">
    <source>
        <dbReference type="SAM" id="MobiDB-lite"/>
    </source>
</evidence>
<organism evidence="3 4">
    <name type="scientific">Rhodococcus erythropolis (strain PR4 / NBRC 100887)</name>
    <dbReference type="NCBI Taxonomy" id="234621"/>
    <lineage>
        <taxon>Bacteria</taxon>
        <taxon>Bacillati</taxon>
        <taxon>Actinomycetota</taxon>
        <taxon>Actinomycetes</taxon>
        <taxon>Mycobacteriales</taxon>
        <taxon>Nocardiaceae</taxon>
        <taxon>Rhodococcus</taxon>
        <taxon>Rhodococcus erythropolis group</taxon>
    </lineage>
</organism>
<name>C0ZMY4_RHOE4</name>
<dbReference type="HOGENOM" id="CLU_184509_0_0_11"/>
<feature type="transmembrane region" description="Helical" evidence="2">
    <location>
        <begin position="26"/>
        <end position="44"/>
    </location>
</feature>
<evidence type="ECO:0000313" key="4">
    <source>
        <dbReference type="Proteomes" id="UP000002204"/>
    </source>
</evidence>
<evidence type="ECO:0000256" key="2">
    <source>
        <dbReference type="SAM" id="Phobius"/>
    </source>
</evidence>
<keyword evidence="2" id="KW-0472">Membrane</keyword>
<reference evidence="3 4" key="2">
    <citation type="journal article" date="2006" name="Environ. Microbiol.">
        <title>Sequence analysis of three plasmids harboured in Rhodococcus erythropolis strain PR4.</title>
        <authorList>
            <person name="Sekine M."/>
            <person name="Tanikawa S."/>
            <person name="Omata S."/>
            <person name="Saito M."/>
            <person name="Fujisawa T."/>
            <person name="Tsukatani N."/>
            <person name="Tajima T."/>
            <person name="Sekigawa T."/>
            <person name="Kosugi H."/>
            <person name="Matsuo Y."/>
            <person name="Nishiko R."/>
            <person name="Imamura K."/>
            <person name="Ito M."/>
            <person name="Narita H."/>
            <person name="Tago S."/>
            <person name="Fujita N."/>
            <person name="Harayama S."/>
        </authorList>
    </citation>
    <scope>NUCLEOTIDE SEQUENCE [LARGE SCALE GENOMIC DNA]</scope>
    <source>
        <strain evidence="4">PR4 / NBRC 100887</strain>
    </source>
</reference>
<sequence length="95" mass="10610">MAGRQNQRAAENNLCQAMISMQTTRLDTILILIVGTAIGLSVWLATQEPFASIGLGIATVVICWISCSMIHGFPHRSTKDMRPRENQDRESPKRR</sequence>
<dbReference type="Proteomes" id="UP000002204">
    <property type="component" value="Chromosome"/>
</dbReference>
<reference evidence="4" key="1">
    <citation type="submission" date="2005-03" db="EMBL/GenBank/DDBJ databases">
        <title>Comparison of the complete genome sequences of Rhodococcus erythropolis PR4 and Rhodococcus opacus B4.</title>
        <authorList>
            <person name="Takarada H."/>
            <person name="Sekine M."/>
            <person name="Hosoyama A."/>
            <person name="Yamada R."/>
            <person name="Fujisawa T."/>
            <person name="Omata S."/>
            <person name="Shimizu A."/>
            <person name="Tsukatani N."/>
            <person name="Tanikawa S."/>
            <person name="Fujita N."/>
            <person name="Harayama S."/>
        </authorList>
    </citation>
    <scope>NUCLEOTIDE SEQUENCE [LARGE SCALE GENOMIC DNA]</scope>
    <source>
        <strain evidence="4">PR4 / NBRC 100887</strain>
    </source>
</reference>
<accession>C0ZMY4</accession>
<keyword evidence="2" id="KW-1133">Transmembrane helix</keyword>
<feature type="region of interest" description="Disordered" evidence="1">
    <location>
        <begin position="73"/>
        <end position="95"/>
    </location>
</feature>
<dbReference type="AlphaFoldDB" id="C0ZMY4"/>
<feature type="compositionally biased region" description="Basic and acidic residues" evidence="1">
    <location>
        <begin position="77"/>
        <end position="95"/>
    </location>
</feature>
<proteinExistence type="predicted"/>
<protein>
    <submittedName>
        <fullName evidence="3">Uncharacterized protein</fullName>
    </submittedName>
</protein>
<keyword evidence="2" id="KW-0812">Transmembrane</keyword>
<evidence type="ECO:0000313" key="3">
    <source>
        <dbReference type="EMBL" id="BAH35392.1"/>
    </source>
</evidence>
<feature type="transmembrane region" description="Helical" evidence="2">
    <location>
        <begin position="50"/>
        <end position="73"/>
    </location>
</feature>
<gene>
    <name evidence="3" type="ordered locus">RER_46840</name>
</gene>